<accession>A0A509E5W2</accession>
<dbReference type="Pfam" id="PF00498">
    <property type="entry name" value="FHA"/>
    <property type="match status" value="1"/>
</dbReference>
<dbReference type="PROSITE" id="PS50006">
    <property type="entry name" value="FHA_DOMAIN"/>
    <property type="match status" value="1"/>
</dbReference>
<keyword evidence="4" id="KW-1185">Reference proteome</keyword>
<evidence type="ECO:0000313" key="4">
    <source>
        <dbReference type="Proteomes" id="UP000410984"/>
    </source>
</evidence>
<dbReference type="RefSeq" id="WP_142581132.1">
    <property type="nucleotide sequence ID" value="NZ_CABFPH010000001.1"/>
</dbReference>
<dbReference type="SUPFAM" id="SSF49879">
    <property type="entry name" value="SMAD/FHA domain"/>
    <property type="match status" value="1"/>
</dbReference>
<dbReference type="GO" id="GO:0035556">
    <property type="term" value="P:intracellular signal transduction"/>
    <property type="evidence" value="ECO:0007669"/>
    <property type="project" value="InterPro"/>
</dbReference>
<dbReference type="Gene3D" id="2.60.200.20">
    <property type="match status" value="1"/>
</dbReference>
<reference evidence="3 4" key="1">
    <citation type="submission" date="2019-06" db="EMBL/GenBank/DDBJ databases">
        <authorList>
            <person name="Rodrigo-Torres L."/>
            <person name="Arahal R. D."/>
            <person name="Lucena T."/>
        </authorList>
    </citation>
    <scope>NUCLEOTIDE SEQUENCE [LARGE SCALE GENOMIC DNA]</scope>
    <source>
        <strain evidence="3 4">SB0023/3</strain>
    </source>
</reference>
<evidence type="ECO:0000313" key="3">
    <source>
        <dbReference type="EMBL" id="VUD69540.1"/>
    </source>
</evidence>
<dbReference type="InterPro" id="IPR000253">
    <property type="entry name" value="FHA_dom"/>
</dbReference>
<dbReference type="EMBL" id="CABFPH010000001">
    <property type="protein sequence ID" value="VUD69540.1"/>
    <property type="molecule type" value="Genomic_DNA"/>
</dbReference>
<dbReference type="GO" id="GO:0006171">
    <property type="term" value="P:cAMP biosynthetic process"/>
    <property type="evidence" value="ECO:0007669"/>
    <property type="project" value="TreeGrafter"/>
</dbReference>
<dbReference type="SMART" id="SM00240">
    <property type="entry name" value="FHA"/>
    <property type="match status" value="1"/>
</dbReference>
<dbReference type="AlphaFoldDB" id="A0A509E5W2"/>
<feature type="domain" description="Guanylate cyclase" evidence="2">
    <location>
        <begin position="10"/>
        <end position="127"/>
    </location>
</feature>
<organism evidence="3 4">
    <name type="scientific">Methylobacterium symbioticum</name>
    <dbReference type="NCBI Taxonomy" id="2584084"/>
    <lineage>
        <taxon>Bacteria</taxon>
        <taxon>Pseudomonadati</taxon>
        <taxon>Pseudomonadota</taxon>
        <taxon>Alphaproteobacteria</taxon>
        <taxon>Hyphomicrobiales</taxon>
        <taxon>Methylobacteriaceae</taxon>
        <taxon>Methylobacterium</taxon>
    </lineage>
</organism>
<keyword evidence="3" id="KW-0456">Lyase</keyword>
<dbReference type="PANTHER" id="PTHR43081:SF19">
    <property type="entry name" value="PH-SENSITIVE ADENYLATE CYCLASE RV1264"/>
    <property type="match status" value="1"/>
</dbReference>
<evidence type="ECO:0000259" key="2">
    <source>
        <dbReference type="PROSITE" id="PS50125"/>
    </source>
</evidence>
<dbReference type="InterPro" id="IPR029787">
    <property type="entry name" value="Nucleotide_cyclase"/>
</dbReference>
<dbReference type="Gene3D" id="3.30.70.1230">
    <property type="entry name" value="Nucleotide cyclase"/>
    <property type="match status" value="1"/>
</dbReference>
<protein>
    <submittedName>
        <fullName evidence="3">pH-sensitive adenylate cyclase</fullName>
        <ecNumber evidence="3">4.6.1.1</ecNumber>
    </submittedName>
</protein>
<dbReference type="GO" id="GO:0004016">
    <property type="term" value="F:adenylate cyclase activity"/>
    <property type="evidence" value="ECO:0007669"/>
    <property type="project" value="UniProtKB-EC"/>
</dbReference>
<gene>
    <name evidence="3" type="ORF">MET9862_00090</name>
</gene>
<dbReference type="Proteomes" id="UP000410984">
    <property type="component" value="Unassembled WGS sequence"/>
</dbReference>
<name>A0A509E5W2_9HYPH</name>
<dbReference type="CDD" id="cd00060">
    <property type="entry name" value="FHA"/>
    <property type="match status" value="1"/>
</dbReference>
<dbReference type="EC" id="4.6.1.1" evidence="3"/>
<dbReference type="CDD" id="cd07302">
    <property type="entry name" value="CHD"/>
    <property type="match status" value="1"/>
</dbReference>
<dbReference type="InterPro" id="IPR008984">
    <property type="entry name" value="SMAD_FHA_dom_sf"/>
</dbReference>
<dbReference type="SUPFAM" id="SSF55073">
    <property type="entry name" value="Nucleotide cyclase"/>
    <property type="match status" value="1"/>
</dbReference>
<feature type="domain" description="FHA" evidence="1">
    <location>
        <begin position="218"/>
        <end position="266"/>
    </location>
</feature>
<sequence>MGIDTQASPGILFCDVVGSTRLYRDLGDDDAHAVIATCLAGISAKISAVNGRIIKTIGDEIMAIFPDALATYDAAVAIQRDRSVEVGRMSSDRKDEVHFRIGFHCGSVVICDGDAFGTTVNIAARLASLAKADQIITTDSAIEHLDTLRRATTRPIPAHARGLGDDVNVVEVVWHSHTDSETVIFHLPGTARSFESAGVLKIISDGRRWVFGPECESVTLGRHAENSVVIPGEFASRRHATIERRWDKWILIDHSTNGTFVRPAGIAEFRICREEVILRAAGSLSFGRSSKGSGGADVDFVLISDH</sequence>
<dbReference type="InterPro" id="IPR050697">
    <property type="entry name" value="Adenylyl/Guanylyl_Cyclase_3/4"/>
</dbReference>
<evidence type="ECO:0000259" key="1">
    <source>
        <dbReference type="PROSITE" id="PS50006"/>
    </source>
</evidence>
<proteinExistence type="predicted"/>
<dbReference type="SMART" id="SM00044">
    <property type="entry name" value="CYCc"/>
    <property type="match status" value="1"/>
</dbReference>
<dbReference type="OrthoDB" id="54411at2"/>
<dbReference type="PANTHER" id="PTHR43081">
    <property type="entry name" value="ADENYLATE CYCLASE, TERMINAL-DIFFERENTIATION SPECIFIC-RELATED"/>
    <property type="match status" value="1"/>
</dbReference>
<dbReference type="PROSITE" id="PS50125">
    <property type="entry name" value="GUANYLATE_CYCLASE_2"/>
    <property type="match status" value="1"/>
</dbReference>
<dbReference type="InterPro" id="IPR001054">
    <property type="entry name" value="A/G_cyclase"/>
</dbReference>
<dbReference type="Pfam" id="PF00211">
    <property type="entry name" value="Guanylate_cyc"/>
    <property type="match status" value="1"/>
</dbReference>